<sequence length="659" mass="74676">MWKLVVILIIAASTMVGGDIFDDAGELGIDEAYLTVNVTNSKDDFRVHWQSDVCDKCSLLHLMNVTMKKNRTKIISTQFPVTLQVDAISKANNKILACNLHVTLDEGGKYTLFVYNTDDTETNFTCNFMTDGDPPPDNRIPIFIALGILTGMALIWILLKYIYNHQQIRKYLVCFETEHLINSDLGEPTSGTVNTDGNSNKQIASPPARQRLRSLDAFRGLSLVLMIFVNYRGGYYWYFRHSRWNGLTLADLVFPWFVFIMGSSMALSFRSLKRHAVPRRKIFLKVLRRTITLFIIGVILNTSKRSVTSLGLLRFTFIIGTSIALSFRSLLRRSTSRYQLAVKVTKRTLILFAIGLFLNTGDDGSQDMTTIRIPGVLQRLAFSYFGVAILECFFAQASDPHEYIWWAPVRDVLDYWAEWLIMIAVLAVQLCLTFLLPLEGDCPKGYLGPGGLHENSSYVNCTGGAASLIDRWFFGANHIYQHPTCKEVYHTHVAHDPEGILGTLTSIFMCFLGLQMGKILLTYSHWKDRVVRWLIWSVLCGAIAGGLCGFTQNNGVLPVNKNLWSLSFVLALASMAFFLFTCMYMLCDVLQWWSGAPVFYPGMNSILVYICHEVFQSFFPVSWKVPNTHASQLAMNMWGAAFWVIVSAYLYYKKIFIVI</sequence>
<dbReference type="AlphaFoldDB" id="A0A8J1Y6E2"/>
<dbReference type="OrthoDB" id="2149840at2759"/>
<dbReference type="PANTHER" id="PTHR31061:SF24">
    <property type="entry name" value="LD22376P"/>
    <property type="match status" value="1"/>
</dbReference>
<dbReference type="Proteomes" id="UP000749559">
    <property type="component" value="Unassembled WGS sequence"/>
</dbReference>
<protein>
    <submittedName>
        <fullName evidence="1">Uncharacterized protein</fullName>
    </submittedName>
</protein>
<name>A0A8J1Y6E2_OWEFU</name>
<dbReference type="EMBL" id="CAIIXF020000009">
    <property type="protein sequence ID" value="CAH1793906.1"/>
    <property type="molecule type" value="Genomic_DNA"/>
</dbReference>
<gene>
    <name evidence="1" type="ORF">OFUS_LOCUS18693</name>
</gene>
<dbReference type="PANTHER" id="PTHR31061">
    <property type="entry name" value="LD22376P"/>
    <property type="match status" value="1"/>
</dbReference>
<keyword evidence="2" id="KW-1185">Reference proteome</keyword>
<evidence type="ECO:0000313" key="1">
    <source>
        <dbReference type="EMBL" id="CAH1793906.1"/>
    </source>
</evidence>
<accession>A0A8J1Y6E2</accession>
<comment type="caution">
    <text evidence="1">The sequence shown here is derived from an EMBL/GenBank/DDBJ whole genome shotgun (WGS) entry which is preliminary data.</text>
</comment>
<organism evidence="1 2">
    <name type="scientific">Owenia fusiformis</name>
    <name type="common">Polychaete worm</name>
    <dbReference type="NCBI Taxonomy" id="6347"/>
    <lineage>
        <taxon>Eukaryota</taxon>
        <taxon>Metazoa</taxon>
        <taxon>Spiralia</taxon>
        <taxon>Lophotrochozoa</taxon>
        <taxon>Annelida</taxon>
        <taxon>Polychaeta</taxon>
        <taxon>Sedentaria</taxon>
        <taxon>Canalipalpata</taxon>
        <taxon>Sabellida</taxon>
        <taxon>Oweniida</taxon>
        <taxon>Oweniidae</taxon>
        <taxon>Owenia</taxon>
    </lineage>
</organism>
<proteinExistence type="predicted"/>
<reference evidence="1" key="1">
    <citation type="submission" date="2022-03" db="EMBL/GenBank/DDBJ databases">
        <authorList>
            <person name="Martin C."/>
        </authorList>
    </citation>
    <scope>NUCLEOTIDE SEQUENCE</scope>
</reference>
<evidence type="ECO:0000313" key="2">
    <source>
        <dbReference type="Proteomes" id="UP000749559"/>
    </source>
</evidence>